<dbReference type="eggNOG" id="COG1475">
    <property type="taxonomic scope" value="Bacteria"/>
</dbReference>
<keyword evidence="4" id="KW-1185">Reference proteome</keyword>
<dbReference type="NCBIfam" id="TIGR00180">
    <property type="entry name" value="parB_part"/>
    <property type="match status" value="1"/>
</dbReference>
<gene>
    <name evidence="3" type="ORF">Desaf_2374</name>
</gene>
<dbReference type="InterPro" id="IPR036086">
    <property type="entry name" value="ParB/Sulfiredoxin_sf"/>
</dbReference>
<dbReference type="Proteomes" id="UP000007844">
    <property type="component" value="Chromosome"/>
</dbReference>
<dbReference type="SMART" id="SM00470">
    <property type="entry name" value="ParB"/>
    <property type="match status" value="1"/>
</dbReference>
<evidence type="ECO:0000259" key="2">
    <source>
        <dbReference type="SMART" id="SM00470"/>
    </source>
</evidence>
<dbReference type="GO" id="GO:0007059">
    <property type="term" value="P:chromosome segregation"/>
    <property type="evidence" value="ECO:0007669"/>
    <property type="project" value="TreeGrafter"/>
</dbReference>
<dbReference type="InterPro" id="IPR004437">
    <property type="entry name" value="ParB/RepB/Spo0J"/>
</dbReference>
<protein>
    <submittedName>
        <fullName evidence="3">ParB-like partition protein</fullName>
    </submittedName>
</protein>
<name>F3YXZ6_DESAF</name>
<evidence type="ECO:0000256" key="1">
    <source>
        <dbReference type="ARBA" id="ARBA00006295"/>
    </source>
</evidence>
<dbReference type="AlphaFoldDB" id="F3YXZ6"/>
<dbReference type="GO" id="GO:0005694">
    <property type="term" value="C:chromosome"/>
    <property type="evidence" value="ECO:0007669"/>
    <property type="project" value="TreeGrafter"/>
</dbReference>
<proteinExistence type="inferred from homology"/>
<dbReference type="InterPro" id="IPR003115">
    <property type="entry name" value="ParB_N"/>
</dbReference>
<dbReference type="Pfam" id="PF02195">
    <property type="entry name" value="ParB_N"/>
    <property type="match status" value="1"/>
</dbReference>
<dbReference type="InterPro" id="IPR050336">
    <property type="entry name" value="Chromosome_partition/occlusion"/>
</dbReference>
<dbReference type="KEGG" id="daf:Desaf_2374"/>
<dbReference type="EMBL" id="CP003221">
    <property type="protein sequence ID" value="EGJ50698.1"/>
    <property type="molecule type" value="Genomic_DNA"/>
</dbReference>
<sequence length="256" mass="28855">MGSGARFKRGEMYHVPMDELACSPELDEACPADLALQESILEHCREQGSLRPVSFRVCQDGTLEIIGGVDRLRAAKAAGLPTIPAVCCTGDSLEAEVVEDLLRPDLTPCRRAEAVLQALAYGFSKEQLAAVLGVSVEDVRSILEMKKLPQEIFEECRSHPEYSFEELLNIARMEGTEQQKTAFATYRLHIEDIRKDKNKVERLYRESLQCLDAIEGYLPYLDVLKADQAKYAKLRDKVSAISRRLDNWLVHRSLEL</sequence>
<reference evidence="3 4" key="1">
    <citation type="journal article" date="2011" name="J. Bacteriol.">
        <title>Genome sequence of the mercury-methylating and pleomorphic Desulfovibrio africanus Strain Walvis Bay.</title>
        <authorList>
            <person name="Brown S.D."/>
            <person name="Wall J.D."/>
            <person name="Kucken A.M."/>
            <person name="Gilmour C.C."/>
            <person name="Podar M."/>
            <person name="Brandt C.C."/>
            <person name="Teshima H."/>
            <person name="Detter J.C."/>
            <person name="Han C.S."/>
            <person name="Land M.L."/>
            <person name="Lucas S."/>
            <person name="Han J."/>
            <person name="Pennacchio L."/>
            <person name="Nolan M."/>
            <person name="Pitluck S."/>
            <person name="Woyke T."/>
            <person name="Goodwin L."/>
            <person name="Palumbo A.V."/>
            <person name="Elias D.A."/>
        </authorList>
    </citation>
    <scope>NUCLEOTIDE SEQUENCE [LARGE SCALE GENOMIC DNA]</scope>
    <source>
        <strain evidence="3 4">Walvis Bay</strain>
    </source>
</reference>
<dbReference type="PANTHER" id="PTHR33375:SF1">
    <property type="entry name" value="CHROMOSOME-PARTITIONING PROTEIN PARB-RELATED"/>
    <property type="match status" value="1"/>
</dbReference>
<dbReference type="GO" id="GO:0003677">
    <property type="term" value="F:DNA binding"/>
    <property type="evidence" value="ECO:0007669"/>
    <property type="project" value="InterPro"/>
</dbReference>
<dbReference type="Gene3D" id="3.90.1530.30">
    <property type="match status" value="1"/>
</dbReference>
<evidence type="ECO:0000313" key="4">
    <source>
        <dbReference type="Proteomes" id="UP000007844"/>
    </source>
</evidence>
<dbReference type="RefSeq" id="WP_014260401.1">
    <property type="nucleotide sequence ID" value="NC_016629.1"/>
</dbReference>
<comment type="similarity">
    <text evidence="1">Belongs to the ParB family.</text>
</comment>
<dbReference type="PANTHER" id="PTHR33375">
    <property type="entry name" value="CHROMOSOME-PARTITIONING PROTEIN PARB-RELATED"/>
    <property type="match status" value="1"/>
</dbReference>
<dbReference type="STRING" id="690850.Desaf_2374"/>
<organism evidence="3 4">
    <name type="scientific">Desulfocurvibacter africanus subsp. africanus str. Walvis Bay</name>
    <dbReference type="NCBI Taxonomy" id="690850"/>
    <lineage>
        <taxon>Bacteria</taxon>
        <taxon>Pseudomonadati</taxon>
        <taxon>Thermodesulfobacteriota</taxon>
        <taxon>Desulfovibrionia</taxon>
        <taxon>Desulfovibrionales</taxon>
        <taxon>Desulfovibrionaceae</taxon>
        <taxon>Desulfocurvibacter</taxon>
    </lineage>
</organism>
<dbReference type="HOGENOM" id="CLU_1084726_0_0_7"/>
<evidence type="ECO:0000313" key="3">
    <source>
        <dbReference type="EMBL" id="EGJ50698.1"/>
    </source>
</evidence>
<accession>F3YXZ6</accession>
<dbReference type="SUPFAM" id="SSF110849">
    <property type="entry name" value="ParB/Sulfiredoxin"/>
    <property type="match status" value="1"/>
</dbReference>
<feature type="domain" description="ParB-like N-terminal" evidence="2">
    <location>
        <begin position="13"/>
        <end position="101"/>
    </location>
</feature>
<dbReference type="Gene3D" id="1.10.10.2830">
    <property type="match status" value="1"/>
</dbReference>